<dbReference type="InterPro" id="IPR001647">
    <property type="entry name" value="HTH_TetR"/>
</dbReference>
<accession>A0A1A3GYE2</accession>
<protein>
    <submittedName>
        <fullName evidence="6">Transcriptional regulator</fullName>
    </submittedName>
</protein>
<dbReference type="InterPro" id="IPR050109">
    <property type="entry name" value="HTH-type_TetR-like_transc_reg"/>
</dbReference>
<dbReference type="Pfam" id="PF00440">
    <property type="entry name" value="TetR_N"/>
    <property type="match status" value="1"/>
</dbReference>
<comment type="caution">
    <text evidence="6">The sequence shown here is derived from an EMBL/GenBank/DDBJ whole genome shotgun (WGS) entry which is preliminary data.</text>
</comment>
<evidence type="ECO:0000256" key="4">
    <source>
        <dbReference type="PROSITE-ProRule" id="PRU00335"/>
    </source>
</evidence>
<dbReference type="PROSITE" id="PS50977">
    <property type="entry name" value="HTH_TETR_2"/>
    <property type="match status" value="1"/>
</dbReference>
<dbReference type="AlphaFoldDB" id="A0A1A3GYE2"/>
<dbReference type="GO" id="GO:0000976">
    <property type="term" value="F:transcription cis-regulatory region binding"/>
    <property type="evidence" value="ECO:0007669"/>
    <property type="project" value="TreeGrafter"/>
</dbReference>
<evidence type="ECO:0000313" key="7">
    <source>
        <dbReference type="Proteomes" id="UP000093898"/>
    </source>
</evidence>
<feature type="domain" description="HTH tetR-type" evidence="5">
    <location>
        <begin position="8"/>
        <end position="68"/>
    </location>
</feature>
<keyword evidence="1" id="KW-0805">Transcription regulation</keyword>
<keyword evidence="2 4" id="KW-0238">DNA-binding</keyword>
<dbReference type="GO" id="GO:0003700">
    <property type="term" value="F:DNA-binding transcription factor activity"/>
    <property type="evidence" value="ECO:0007669"/>
    <property type="project" value="TreeGrafter"/>
</dbReference>
<keyword evidence="3" id="KW-0804">Transcription</keyword>
<evidence type="ECO:0000259" key="5">
    <source>
        <dbReference type="PROSITE" id="PS50977"/>
    </source>
</evidence>
<dbReference type="SUPFAM" id="SSF46689">
    <property type="entry name" value="Homeodomain-like"/>
    <property type="match status" value="1"/>
</dbReference>
<sequence>MAPNRRGEASRAALLEAGRVAFSENRYEEMSIVDLAKSLGVAAGSISYHFGGKRGFYLAVLEQAADEFWSSLVEMRGPAMERLARGVNQFLDLAQAQPRVFEALITDVADAEVRAIHGRHRERIARALAVEITGTDSTPVLRAAMNGSLSFMEGVVLHWIREGEPRREQVHGLIVANLISAVLSAARIDPDIDLSQRVTDAAVSDSWLLSLLSTMGISAPVTKTVE</sequence>
<gene>
    <name evidence="6" type="ORF">A5630_23700</name>
</gene>
<evidence type="ECO:0000313" key="6">
    <source>
        <dbReference type="EMBL" id="OBJ41067.1"/>
    </source>
</evidence>
<feature type="DNA-binding region" description="H-T-H motif" evidence="4">
    <location>
        <begin position="31"/>
        <end position="50"/>
    </location>
</feature>
<organism evidence="6 7">
    <name type="scientific">Mycolicibacterium mucogenicum</name>
    <name type="common">Mycobacterium mucogenicum</name>
    <dbReference type="NCBI Taxonomy" id="56689"/>
    <lineage>
        <taxon>Bacteria</taxon>
        <taxon>Bacillati</taxon>
        <taxon>Actinomycetota</taxon>
        <taxon>Actinomycetes</taxon>
        <taxon>Mycobacteriales</taxon>
        <taxon>Mycobacteriaceae</taxon>
        <taxon>Mycolicibacterium</taxon>
    </lineage>
</organism>
<dbReference type="Proteomes" id="UP000093898">
    <property type="component" value="Unassembled WGS sequence"/>
</dbReference>
<evidence type="ECO:0000256" key="2">
    <source>
        <dbReference type="ARBA" id="ARBA00023125"/>
    </source>
</evidence>
<name>A0A1A3GYE2_MYCMU</name>
<dbReference type="EMBL" id="LZLC01000140">
    <property type="protein sequence ID" value="OBJ41067.1"/>
    <property type="molecule type" value="Genomic_DNA"/>
</dbReference>
<dbReference type="PANTHER" id="PTHR30055:SF234">
    <property type="entry name" value="HTH-TYPE TRANSCRIPTIONAL REGULATOR BETI"/>
    <property type="match status" value="1"/>
</dbReference>
<evidence type="ECO:0000256" key="1">
    <source>
        <dbReference type="ARBA" id="ARBA00023015"/>
    </source>
</evidence>
<dbReference type="Gene3D" id="1.10.357.10">
    <property type="entry name" value="Tetracycline Repressor, domain 2"/>
    <property type="match status" value="1"/>
</dbReference>
<dbReference type="RefSeq" id="WP_064981806.1">
    <property type="nucleotide sequence ID" value="NZ_LZLC01000140.1"/>
</dbReference>
<proteinExistence type="predicted"/>
<evidence type="ECO:0000256" key="3">
    <source>
        <dbReference type="ARBA" id="ARBA00023163"/>
    </source>
</evidence>
<reference evidence="7" key="1">
    <citation type="submission" date="2016-06" db="EMBL/GenBank/DDBJ databases">
        <authorList>
            <person name="Sutton G."/>
            <person name="Brinkac L."/>
            <person name="Sanka R."/>
            <person name="Adams M."/>
            <person name="Lau E."/>
            <person name="Garcia-Basteiro A."/>
            <person name="Lopez-Varela E."/>
            <person name="Palencia S."/>
        </authorList>
    </citation>
    <scope>NUCLEOTIDE SEQUENCE [LARGE SCALE GENOMIC DNA]</scope>
    <source>
        <strain evidence="7">1127319.6</strain>
    </source>
</reference>
<dbReference type="PANTHER" id="PTHR30055">
    <property type="entry name" value="HTH-TYPE TRANSCRIPTIONAL REGULATOR RUTR"/>
    <property type="match status" value="1"/>
</dbReference>
<dbReference type="InterPro" id="IPR009057">
    <property type="entry name" value="Homeodomain-like_sf"/>
</dbReference>